<evidence type="ECO:0008006" key="3">
    <source>
        <dbReference type="Google" id="ProtNLM"/>
    </source>
</evidence>
<keyword evidence="2" id="KW-1185">Reference proteome</keyword>
<dbReference type="RefSeq" id="WP_212693270.1">
    <property type="nucleotide sequence ID" value="NZ_CP058561.1"/>
</dbReference>
<dbReference type="EMBL" id="CP058561">
    <property type="protein sequence ID" value="QUH29143.1"/>
    <property type="molecule type" value="Genomic_DNA"/>
</dbReference>
<evidence type="ECO:0000313" key="2">
    <source>
        <dbReference type="Proteomes" id="UP000677305"/>
    </source>
</evidence>
<dbReference type="KEGG" id="vgu:HYG85_09490"/>
<protein>
    <recommendedName>
        <fullName evidence="3">Regulatory protein YycH domain-containing protein</fullName>
    </recommendedName>
</protein>
<gene>
    <name evidence="1" type="ORF">HYG85_09490</name>
</gene>
<proteinExistence type="predicted"/>
<accession>A0A8J8MAD1</accession>
<evidence type="ECO:0000313" key="1">
    <source>
        <dbReference type="EMBL" id="QUH29143.1"/>
    </source>
</evidence>
<sequence>MKNNMFKTVILIALIVLSLYQTTRLWFDDLSDLNLFYDIINYNTPTEESKKDNGYYFIKPDIMALYSPEEEYSLIKKTNKKFQELFSNSINFLKVIVAYGEIVEDDIPTDILWNKSNLLLKYPFLIKSNLLVKDLNIKNLDFESNINNFNEIIIVPTDDLNEYVFVYFINDKYYNDIQALRIKRKDIEVANNSLSQSMKDIEKNQVLPSFMSTRNMGLDLFTNNVLLPEKGSLYTDVVYFKKPFYIEDKLDSNLLEDYVNGFFMNNIKWKLANDEDPEKFTYTDESVFVYYDTKGVVEYINNDIQNRKDLTIIDSYYIAEKFINKKDKIINKQEYSLTSYIVSGNETKFYFSYKYNDINVNVPKDYLETLNMNYPMEITVLDGQVINYKRIILDLDLDDFIKPPEKFSVDYISVINGMLEKYPQEQGKKINNMFLGYKINYLEENMKLNWTVITDNIIFNNSARTVDQE</sequence>
<dbReference type="AlphaFoldDB" id="A0A8J8MAD1"/>
<dbReference type="Proteomes" id="UP000677305">
    <property type="component" value="Chromosome"/>
</dbReference>
<organism evidence="1 2">
    <name type="scientific">Vallitalea guaymasensis</name>
    <dbReference type="NCBI Taxonomy" id="1185412"/>
    <lineage>
        <taxon>Bacteria</taxon>
        <taxon>Bacillati</taxon>
        <taxon>Bacillota</taxon>
        <taxon>Clostridia</taxon>
        <taxon>Lachnospirales</taxon>
        <taxon>Vallitaleaceae</taxon>
        <taxon>Vallitalea</taxon>
    </lineage>
</organism>
<reference evidence="1 2" key="1">
    <citation type="submission" date="2020-07" db="EMBL/GenBank/DDBJ databases">
        <title>Vallitalea guaymasensis genome.</title>
        <authorList>
            <person name="Postec A."/>
        </authorList>
    </citation>
    <scope>NUCLEOTIDE SEQUENCE [LARGE SCALE GENOMIC DNA]</scope>
    <source>
        <strain evidence="1 2">Ra1766G1</strain>
    </source>
</reference>
<name>A0A8J8MAD1_9FIRM</name>